<sequence length="34" mass="4056">MELEVIWSDFAEQQLDDILNIISIMLVFRLPESF</sequence>
<gene>
    <name evidence="1" type="ORF">SAMN04489723_11957</name>
</gene>
<dbReference type="Proteomes" id="UP000198790">
    <property type="component" value="Unassembled WGS sequence"/>
</dbReference>
<organism evidence="1 2">
    <name type="scientific">Algoriphagus aquimarinus</name>
    <dbReference type="NCBI Taxonomy" id="237018"/>
    <lineage>
        <taxon>Bacteria</taxon>
        <taxon>Pseudomonadati</taxon>
        <taxon>Bacteroidota</taxon>
        <taxon>Cytophagia</taxon>
        <taxon>Cytophagales</taxon>
        <taxon>Cyclobacteriaceae</taxon>
        <taxon>Algoriphagus</taxon>
    </lineage>
</organism>
<keyword evidence="2" id="KW-1185">Reference proteome</keyword>
<accession>A0A1I1BZN9</accession>
<evidence type="ECO:0000313" key="1">
    <source>
        <dbReference type="EMBL" id="SFB55196.1"/>
    </source>
</evidence>
<dbReference type="AlphaFoldDB" id="A0A1I1BZN9"/>
<evidence type="ECO:0000313" key="2">
    <source>
        <dbReference type="Proteomes" id="UP000198790"/>
    </source>
</evidence>
<protein>
    <submittedName>
        <fullName evidence="1">Uncharacterized protein</fullName>
    </submittedName>
</protein>
<dbReference type="EMBL" id="FOKK01000019">
    <property type="protein sequence ID" value="SFB55196.1"/>
    <property type="molecule type" value="Genomic_DNA"/>
</dbReference>
<name>A0A1I1BZN9_9BACT</name>
<proteinExistence type="predicted"/>
<dbReference type="STRING" id="237018.SAMN04489723_11957"/>
<reference evidence="1 2" key="1">
    <citation type="submission" date="2016-10" db="EMBL/GenBank/DDBJ databases">
        <authorList>
            <person name="de Groot N.N."/>
        </authorList>
    </citation>
    <scope>NUCLEOTIDE SEQUENCE [LARGE SCALE GENOMIC DNA]</scope>
    <source>
        <strain evidence="1 2">DSM 23399</strain>
    </source>
</reference>